<dbReference type="EC" id="3.1.1.-" evidence="5"/>
<dbReference type="Pfam" id="PF07859">
    <property type="entry name" value="Abhydrolase_3"/>
    <property type="match status" value="1"/>
</dbReference>
<dbReference type="FunFam" id="3.40.50.1820:FF:000089">
    <property type="entry name" value="Alpha/beta hydrolase"/>
    <property type="match status" value="1"/>
</dbReference>
<dbReference type="RefSeq" id="WP_181608586.1">
    <property type="nucleotide sequence ID" value="NZ_BAABAM010000001.1"/>
</dbReference>
<dbReference type="PANTHER" id="PTHR48081:SF8">
    <property type="entry name" value="ALPHA_BETA HYDROLASE FOLD-3 DOMAIN-CONTAINING PROTEIN-RELATED"/>
    <property type="match status" value="1"/>
</dbReference>
<dbReference type="PROSITE" id="PS01173">
    <property type="entry name" value="LIPASE_GDXG_HIS"/>
    <property type="match status" value="1"/>
</dbReference>
<reference evidence="5 6" key="1">
    <citation type="submission" date="2020-07" db="EMBL/GenBank/DDBJ databases">
        <title>Genomic Encyclopedia of Type Strains, Phase IV (KMG-IV): sequencing the most valuable type-strain genomes for metagenomic binning, comparative biology and taxonomic classification.</title>
        <authorList>
            <person name="Goeker M."/>
        </authorList>
    </citation>
    <scope>NUCLEOTIDE SEQUENCE [LARGE SCALE GENOMIC DNA]</scope>
    <source>
        <strain evidence="5 6">DSM 45533</strain>
    </source>
</reference>
<dbReference type="PANTHER" id="PTHR48081">
    <property type="entry name" value="AB HYDROLASE SUPERFAMILY PROTEIN C4A8.06C"/>
    <property type="match status" value="1"/>
</dbReference>
<keyword evidence="2 5" id="KW-0378">Hydrolase</keyword>
<gene>
    <name evidence="5" type="ORF">HNR30_001178</name>
</gene>
<dbReference type="InterPro" id="IPR050300">
    <property type="entry name" value="GDXG_lipolytic_enzyme"/>
</dbReference>
<organism evidence="5 6">
    <name type="scientific">Nonomuraea soli</name>
    <dbReference type="NCBI Taxonomy" id="1032476"/>
    <lineage>
        <taxon>Bacteria</taxon>
        <taxon>Bacillati</taxon>
        <taxon>Actinomycetota</taxon>
        <taxon>Actinomycetes</taxon>
        <taxon>Streptosporangiales</taxon>
        <taxon>Streptosporangiaceae</taxon>
        <taxon>Nonomuraea</taxon>
    </lineage>
</organism>
<evidence type="ECO:0000256" key="1">
    <source>
        <dbReference type="ARBA" id="ARBA00010515"/>
    </source>
</evidence>
<dbReference type="GO" id="GO:0016787">
    <property type="term" value="F:hydrolase activity"/>
    <property type="evidence" value="ECO:0007669"/>
    <property type="project" value="UniProtKB-KW"/>
</dbReference>
<proteinExistence type="inferred from homology"/>
<dbReference type="Gene3D" id="3.40.50.1820">
    <property type="entry name" value="alpha/beta hydrolase"/>
    <property type="match status" value="1"/>
</dbReference>
<sequence>MTVEPTTRAVIDAMTELFPRVGVNVHDAVEARQVIAQIPPLEAAPQPVHAVEDRKAGEIPVRVYWPGPQLGLPILMYFHGGGFSLCTLDTHDNVCRALCADAGVIVVSVDYRLAPEDPYPAAVDDAYAATRWAHEHADELGGDPGRLIVAGDSAGGNLAAVTCLRARDEGGPPIAFQVLVYPATDAAMDSSSHRENADGYFLTGDAMRWYWNNYMPDPARREEPYCSPINADLHDLPPALVLTAQYDPLRDEGEAYGARLREAGVRARTVRFDGMFHGFFGLGAMLPAAKEAMAVVCEAVRRV</sequence>
<dbReference type="InterPro" id="IPR002168">
    <property type="entry name" value="Lipase_GDXG_HIS_AS"/>
</dbReference>
<dbReference type="PROSITE" id="PS01174">
    <property type="entry name" value="LIPASE_GDXG_SER"/>
    <property type="match status" value="1"/>
</dbReference>
<evidence type="ECO:0000313" key="6">
    <source>
        <dbReference type="Proteomes" id="UP000530928"/>
    </source>
</evidence>
<dbReference type="AlphaFoldDB" id="A0A7W0CES5"/>
<name>A0A7W0CES5_9ACTN</name>
<evidence type="ECO:0000313" key="5">
    <source>
        <dbReference type="EMBL" id="MBA2889843.1"/>
    </source>
</evidence>
<dbReference type="Proteomes" id="UP000530928">
    <property type="component" value="Unassembled WGS sequence"/>
</dbReference>
<feature type="domain" description="Alpha/beta hydrolase fold-3" evidence="4">
    <location>
        <begin position="75"/>
        <end position="280"/>
    </location>
</feature>
<keyword evidence="6" id="KW-1185">Reference proteome</keyword>
<comment type="caution">
    <text evidence="5">The sequence shown here is derived from an EMBL/GenBank/DDBJ whole genome shotgun (WGS) entry which is preliminary data.</text>
</comment>
<evidence type="ECO:0000256" key="2">
    <source>
        <dbReference type="ARBA" id="ARBA00022801"/>
    </source>
</evidence>
<dbReference type="InterPro" id="IPR029058">
    <property type="entry name" value="AB_hydrolase_fold"/>
</dbReference>
<dbReference type="InterPro" id="IPR013094">
    <property type="entry name" value="AB_hydrolase_3"/>
</dbReference>
<dbReference type="SUPFAM" id="SSF53474">
    <property type="entry name" value="alpha/beta-Hydrolases"/>
    <property type="match status" value="1"/>
</dbReference>
<dbReference type="EMBL" id="JACDUR010000001">
    <property type="protein sequence ID" value="MBA2889843.1"/>
    <property type="molecule type" value="Genomic_DNA"/>
</dbReference>
<comment type="similarity">
    <text evidence="1">Belongs to the 'GDXG' lipolytic enzyme family.</text>
</comment>
<dbReference type="InterPro" id="IPR033140">
    <property type="entry name" value="Lipase_GDXG_put_SER_AS"/>
</dbReference>
<feature type="active site" evidence="3">
    <location>
        <position position="153"/>
    </location>
</feature>
<evidence type="ECO:0000256" key="3">
    <source>
        <dbReference type="PROSITE-ProRule" id="PRU10038"/>
    </source>
</evidence>
<protein>
    <submittedName>
        <fullName evidence="5">Acetyl esterase</fullName>
        <ecNumber evidence="5">3.1.1.-</ecNumber>
    </submittedName>
</protein>
<accession>A0A7W0CES5</accession>
<evidence type="ECO:0000259" key="4">
    <source>
        <dbReference type="Pfam" id="PF07859"/>
    </source>
</evidence>